<sequence>MTTSLLEAELHHDIESFVSDWVCDEGVPGASIAIVDETDLLFTDGFGARDRETNTSATPETLYGIGSCTKSITAVAILQPVENGRLSLTDPISDYLPHLKDVDGDPITIHELLTHSSGMPSDGSLSALITRLTDRSDEDTALPLSSAGDFRRHVEGSIGERLTDRDHFFYYNTGYTLLGESIEAVTEQPYTDYVRSHIHDPLGMTRSLFSQSEFESAENRMTPYNQKDGAAVEGSLAFDERLFAAGGMISSVKELANYLQMFLGSGTVNDHTILSAESIETMIKPYSTREKYLDDREQGYGYGVSVEPFLDDTLIHHGGMMGTTTAWFGYLTTAEIGTIILCNTAPEKRPSDLGKAVLAILRDESPSAVVPTYMLEQKAKPLLGEYASYRGVRTASVTQNSGGLHISFDDPGWSADYYVYPERLQSDDYHYHFITDGGKRIPVEFRLEDDGVSMLFQRWHLHKQ</sequence>
<dbReference type="InterPro" id="IPR001466">
    <property type="entry name" value="Beta-lactam-related"/>
</dbReference>
<comment type="caution">
    <text evidence="3">The sequence shown here is derived from an EMBL/GenBank/DDBJ whole genome shotgun (WGS) entry which is preliminary data.</text>
</comment>
<evidence type="ECO:0000313" key="3">
    <source>
        <dbReference type="EMBL" id="MFC7189538.1"/>
    </source>
</evidence>
<feature type="domain" description="Beta-lactamase-related" evidence="1">
    <location>
        <begin position="24"/>
        <end position="351"/>
    </location>
</feature>
<dbReference type="PANTHER" id="PTHR46825:SF9">
    <property type="entry name" value="BETA-LACTAMASE-RELATED DOMAIN-CONTAINING PROTEIN"/>
    <property type="match status" value="1"/>
</dbReference>
<dbReference type="InterPro" id="IPR038164">
    <property type="entry name" value="Pab87_oct_sf"/>
</dbReference>
<dbReference type="PANTHER" id="PTHR46825">
    <property type="entry name" value="D-ALANYL-D-ALANINE-CARBOXYPEPTIDASE/ENDOPEPTIDASE AMPH"/>
    <property type="match status" value="1"/>
</dbReference>
<protein>
    <submittedName>
        <fullName evidence="3">Serine hydrolase</fullName>
    </submittedName>
</protein>
<dbReference type="InterPro" id="IPR012338">
    <property type="entry name" value="Beta-lactam/transpept-like"/>
</dbReference>
<dbReference type="SUPFAM" id="SSF56601">
    <property type="entry name" value="beta-lactamase/transpeptidase-like"/>
    <property type="match status" value="1"/>
</dbReference>
<gene>
    <name evidence="3" type="ORF">ACFQL7_06515</name>
</gene>
<dbReference type="Proteomes" id="UP001596417">
    <property type="component" value="Unassembled WGS sequence"/>
</dbReference>
<name>A0ABD5YJV1_9EURY</name>
<reference evidence="3 4" key="1">
    <citation type="journal article" date="2019" name="Int. J. Syst. Evol. Microbiol.">
        <title>The Global Catalogue of Microorganisms (GCM) 10K type strain sequencing project: providing services to taxonomists for standard genome sequencing and annotation.</title>
        <authorList>
            <consortium name="The Broad Institute Genomics Platform"/>
            <consortium name="The Broad Institute Genome Sequencing Center for Infectious Disease"/>
            <person name="Wu L."/>
            <person name="Ma J."/>
        </authorList>
    </citation>
    <scope>NUCLEOTIDE SEQUENCE [LARGE SCALE GENOMIC DNA]</scope>
    <source>
        <strain evidence="3 4">RDMS1</strain>
    </source>
</reference>
<evidence type="ECO:0000259" key="2">
    <source>
        <dbReference type="Pfam" id="PF13969"/>
    </source>
</evidence>
<keyword evidence="3" id="KW-0378">Hydrolase</keyword>
<dbReference type="InterPro" id="IPR050491">
    <property type="entry name" value="AmpC-like"/>
</dbReference>
<dbReference type="Gene3D" id="3.40.710.10">
    <property type="entry name" value="DD-peptidase/beta-lactamase superfamily"/>
    <property type="match status" value="1"/>
</dbReference>
<dbReference type="AlphaFoldDB" id="A0ABD5YJV1"/>
<dbReference type="RefSeq" id="WP_390205014.1">
    <property type="nucleotide sequence ID" value="NZ_JBHSZC010000001.1"/>
</dbReference>
<evidence type="ECO:0000313" key="4">
    <source>
        <dbReference type="Proteomes" id="UP001596417"/>
    </source>
</evidence>
<keyword evidence="4" id="KW-1185">Reference proteome</keyword>
<dbReference type="Gene3D" id="2.40.128.210">
    <property type="entry name" value="Pab87 octamerisation domain"/>
    <property type="match status" value="1"/>
</dbReference>
<organism evidence="3 4">
    <name type="scientific">Halocatena marina</name>
    <dbReference type="NCBI Taxonomy" id="2934937"/>
    <lineage>
        <taxon>Archaea</taxon>
        <taxon>Methanobacteriati</taxon>
        <taxon>Methanobacteriota</taxon>
        <taxon>Stenosarchaea group</taxon>
        <taxon>Halobacteria</taxon>
        <taxon>Halobacteriales</taxon>
        <taxon>Natronomonadaceae</taxon>
        <taxon>Halocatena</taxon>
    </lineage>
</organism>
<dbReference type="EMBL" id="JBHTAX010000001">
    <property type="protein sequence ID" value="MFC7189538.1"/>
    <property type="molecule type" value="Genomic_DNA"/>
</dbReference>
<evidence type="ECO:0000259" key="1">
    <source>
        <dbReference type="Pfam" id="PF00144"/>
    </source>
</evidence>
<accession>A0ABD5YJV1</accession>
<dbReference type="Pfam" id="PF13969">
    <property type="entry name" value="Pab87_oct"/>
    <property type="match status" value="1"/>
</dbReference>
<feature type="domain" description="Pab87 octamerisation" evidence="2">
    <location>
        <begin position="370"/>
        <end position="462"/>
    </location>
</feature>
<dbReference type="InterPro" id="IPR025879">
    <property type="entry name" value="Pab87_oct"/>
</dbReference>
<dbReference type="Pfam" id="PF00144">
    <property type="entry name" value="Beta-lactamase"/>
    <property type="match status" value="1"/>
</dbReference>
<proteinExistence type="predicted"/>
<dbReference type="GO" id="GO:0016787">
    <property type="term" value="F:hydrolase activity"/>
    <property type="evidence" value="ECO:0007669"/>
    <property type="project" value="UniProtKB-KW"/>
</dbReference>